<name>A0A1I7W8R4_HETBA</name>
<accession>A0A1I7W8R4</accession>
<evidence type="ECO:0000313" key="1">
    <source>
        <dbReference type="Proteomes" id="UP000095283"/>
    </source>
</evidence>
<dbReference type="WBParaSite" id="Hba_01036">
    <property type="protein sequence ID" value="Hba_01036"/>
    <property type="gene ID" value="Hba_01036"/>
</dbReference>
<dbReference type="Proteomes" id="UP000095283">
    <property type="component" value="Unplaced"/>
</dbReference>
<reference evidence="2" key="1">
    <citation type="submission" date="2016-11" db="UniProtKB">
        <authorList>
            <consortium name="WormBaseParasite"/>
        </authorList>
    </citation>
    <scope>IDENTIFICATION</scope>
</reference>
<organism evidence="1 2">
    <name type="scientific">Heterorhabditis bacteriophora</name>
    <name type="common">Entomopathogenic nematode worm</name>
    <dbReference type="NCBI Taxonomy" id="37862"/>
    <lineage>
        <taxon>Eukaryota</taxon>
        <taxon>Metazoa</taxon>
        <taxon>Ecdysozoa</taxon>
        <taxon>Nematoda</taxon>
        <taxon>Chromadorea</taxon>
        <taxon>Rhabditida</taxon>
        <taxon>Rhabditina</taxon>
        <taxon>Rhabditomorpha</taxon>
        <taxon>Strongyloidea</taxon>
        <taxon>Heterorhabditidae</taxon>
        <taxon>Heterorhabditis</taxon>
    </lineage>
</organism>
<dbReference type="AlphaFoldDB" id="A0A1I7W8R4"/>
<evidence type="ECO:0000313" key="2">
    <source>
        <dbReference type="WBParaSite" id="Hba_01036"/>
    </source>
</evidence>
<sequence>MEYLKLQIITMFPPKSTSEKSLF</sequence>
<protein>
    <submittedName>
        <fullName evidence="2">Uncharacterized protein</fullName>
    </submittedName>
</protein>
<proteinExistence type="predicted"/>
<keyword evidence="1" id="KW-1185">Reference proteome</keyword>